<dbReference type="Proteomes" id="UP001597181">
    <property type="component" value="Unassembled WGS sequence"/>
</dbReference>
<feature type="compositionally biased region" description="Pro residues" evidence="10">
    <location>
        <begin position="16"/>
        <end position="26"/>
    </location>
</feature>
<proteinExistence type="predicted"/>
<evidence type="ECO:0000256" key="9">
    <source>
        <dbReference type="ARBA" id="ARBA00023136"/>
    </source>
</evidence>
<dbReference type="CDD" id="cd03214">
    <property type="entry name" value="ABC_Iron-Siderophores_B12_Hemin"/>
    <property type="match status" value="1"/>
</dbReference>
<keyword evidence="9" id="KW-0472">Membrane</keyword>
<sequence>MPTSPSTPSSSLSAPSPAPASAPAPARPAGLSAHGLELGYGPRTIVAGLDLDIPAGGFTVIIGPNGCGKSTLLRALSRMLKPRGGSVTLDGADIARLRTKQVARNISTLAQAPATPTAITVADLVARGRNPYQSLLQQWSAADEAAVASALAEVAMTEHRERLVEELSGGQRQRAWIAMALAQETPILLLDEPTTYLDISHQIDVLDLCAGLHEAGRTLVAVLHDLNLAARYASHIVAMRDGRVVAEGPPESVITSELLRSVFDLEALVIPDPETGRPLIVPRDRRARGTGSCSGPAAGSGPAADAVADPHAAEPTATATITHTTTPTDAVEPALMAEQESA</sequence>
<comment type="subcellular location">
    <subcellularLocation>
        <location evidence="1">Cell membrane</location>
        <topology evidence="1">Peripheral membrane protein</topology>
    </subcellularLocation>
</comment>
<evidence type="ECO:0000259" key="11">
    <source>
        <dbReference type="PROSITE" id="PS50893"/>
    </source>
</evidence>
<feature type="domain" description="ABC transporter" evidence="11">
    <location>
        <begin position="31"/>
        <end position="266"/>
    </location>
</feature>
<evidence type="ECO:0000313" key="12">
    <source>
        <dbReference type="EMBL" id="MFD1200591.1"/>
    </source>
</evidence>
<dbReference type="SUPFAM" id="SSF52540">
    <property type="entry name" value="P-loop containing nucleoside triphosphate hydrolases"/>
    <property type="match status" value="1"/>
</dbReference>
<dbReference type="InterPro" id="IPR003439">
    <property type="entry name" value="ABC_transporter-like_ATP-bd"/>
</dbReference>
<dbReference type="InterPro" id="IPR003593">
    <property type="entry name" value="AAA+_ATPase"/>
</dbReference>
<keyword evidence="5" id="KW-0547">Nucleotide-binding</keyword>
<accession>A0ABW3TIN3</accession>
<dbReference type="EMBL" id="JBHTLY010000001">
    <property type="protein sequence ID" value="MFD1200591.1"/>
    <property type="molecule type" value="Genomic_DNA"/>
</dbReference>
<dbReference type="GO" id="GO:0005524">
    <property type="term" value="F:ATP binding"/>
    <property type="evidence" value="ECO:0007669"/>
    <property type="project" value="UniProtKB-KW"/>
</dbReference>
<organism evidence="12 13">
    <name type="scientific">Leucobacter albus</name>
    <dbReference type="NCBI Taxonomy" id="272210"/>
    <lineage>
        <taxon>Bacteria</taxon>
        <taxon>Bacillati</taxon>
        <taxon>Actinomycetota</taxon>
        <taxon>Actinomycetes</taxon>
        <taxon>Micrococcales</taxon>
        <taxon>Microbacteriaceae</taxon>
        <taxon>Leucobacter</taxon>
    </lineage>
</organism>
<evidence type="ECO:0000256" key="4">
    <source>
        <dbReference type="ARBA" id="ARBA00022496"/>
    </source>
</evidence>
<dbReference type="PANTHER" id="PTHR42771">
    <property type="entry name" value="IRON(3+)-HYDROXAMATE IMPORT ATP-BINDING PROTEIN FHUC"/>
    <property type="match status" value="1"/>
</dbReference>
<dbReference type="Gene3D" id="3.40.50.300">
    <property type="entry name" value="P-loop containing nucleotide triphosphate hydrolases"/>
    <property type="match status" value="1"/>
</dbReference>
<keyword evidence="6 12" id="KW-0067">ATP-binding</keyword>
<evidence type="ECO:0000256" key="2">
    <source>
        <dbReference type="ARBA" id="ARBA00022448"/>
    </source>
</evidence>
<keyword evidence="7" id="KW-0408">Iron</keyword>
<keyword evidence="3" id="KW-1003">Cell membrane</keyword>
<feature type="region of interest" description="Disordered" evidence="10">
    <location>
        <begin position="1"/>
        <end position="28"/>
    </location>
</feature>
<keyword evidence="4" id="KW-0410">Iron transport</keyword>
<comment type="caution">
    <text evidence="12">The sequence shown here is derived from an EMBL/GenBank/DDBJ whole genome shotgun (WGS) entry which is preliminary data.</text>
</comment>
<dbReference type="PANTHER" id="PTHR42771:SF2">
    <property type="entry name" value="IRON(3+)-HYDROXAMATE IMPORT ATP-BINDING PROTEIN FHUC"/>
    <property type="match status" value="1"/>
</dbReference>
<keyword evidence="2" id="KW-0813">Transport</keyword>
<feature type="region of interest" description="Disordered" evidence="10">
    <location>
        <begin position="279"/>
        <end position="342"/>
    </location>
</feature>
<evidence type="ECO:0000256" key="7">
    <source>
        <dbReference type="ARBA" id="ARBA00023004"/>
    </source>
</evidence>
<dbReference type="InterPro" id="IPR027417">
    <property type="entry name" value="P-loop_NTPase"/>
</dbReference>
<feature type="compositionally biased region" description="Low complexity" evidence="10">
    <location>
        <begin position="1"/>
        <end position="15"/>
    </location>
</feature>
<evidence type="ECO:0000256" key="10">
    <source>
        <dbReference type="SAM" id="MobiDB-lite"/>
    </source>
</evidence>
<dbReference type="InterPro" id="IPR017871">
    <property type="entry name" value="ABC_transporter-like_CS"/>
</dbReference>
<dbReference type="PROSITE" id="PS50893">
    <property type="entry name" value="ABC_TRANSPORTER_2"/>
    <property type="match status" value="1"/>
</dbReference>
<reference evidence="13" key="1">
    <citation type="journal article" date="2019" name="Int. J. Syst. Evol. Microbiol.">
        <title>The Global Catalogue of Microorganisms (GCM) 10K type strain sequencing project: providing services to taxonomists for standard genome sequencing and annotation.</title>
        <authorList>
            <consortium name="The Broad Institute Genomics Platform"/>
            <consortium name="The Broad Institute Genome Sequencing Center for Infectious Disease"/>
            <person name="Wu L."/>
            <person name="Ma J."/>
        </authorList>
    </citation>
    <scope>NUCLEOTIDE SEQUENCE [LARGE SCALE GENOMIC DNA]</scope>
    <source>
        <strain evidence="13">CCUG 50213</strain>
    </source>
</reference>
<protein>
    <submittedName>
        <fullName evidence="12">ABC transporter ATP-binding protein</fullName>
    </submittedName>
</protein>
<dbReference type="SMART" id="SM00382">
    <property type="entry name" value="AAA"/>
    <property type="match status" value="1"/>
</dbReference>
<evidence type="ECO:0000256" key="1">
    <source>
        <dbReference type="ARBA" id="ARBA00004202"/>
    </source>
</evidence>
<dbReference type="Pfam" id="PF00005">
    <property type="entry name" value="ABC_tran"/>
    <property type="match status" value="1"/>
</dbReference>
<keyword evidence="13" id="KW-1185">Reference proteome</keyword>
<evidence type="ECO:0000256" key="5">
    <source>
        <dbReference type="ARBA" id="ARBA00022741"/>
    </source>
</evidence>
<evidence type="ECO:0000313" key="13">
    <source>
        <dbReference type="Proteomes" id="UP001597181"/>
    </source>
</evidence>
<keyword evidence="8" id="KW-0406">Ion transport</keyword>
<feature type="compositionally biased region" description="Low complexity" evidence="10">
    <location>
        <begin position="291"/>
        <end position="330"/>
    </location>
</feature>
<dbReference type="InterPro" id="IPR051535">
    <property type="entry name" value="Siderophore_ABC-ATPase"/>
</dbReference>
<evidence type="ECO:0000256" key="6">
    <source>
        <dbReference type="ARBA" id="ARBA00022840"/>
    </source>
</evidence>
<gene>
    <name evidence="12" type="ORF">ACFQ3U_01610</name>
</gene>
<evidence type="ECO:0000256" key="8">
    <source>
        <dbReference type="ARBA" id="ARBA00023065"/>
    </source>
</evidence>
<evidence type="ECO:0000256" key="3">
    <source>
        <dbReference type="ARBA" id="ARBA00022475"/>
    </source>
</evidence>
<dbReference type="RefSeq" id="WP_343958929.1">
    <property type="nucleotide sequence ID" value="NZ_BAAAKZ010000003.1"/>
</dbReference>
<name>A0ABW3TIN3_9MICO</name>
<dbReference type="PROSITE" id="PS00211">
    <property type="entry name" value="ABC_TRANSPORTER_1"/>
    <property type="match status" value="1"/>
</dbReference>